<reference evidence="2 3" key="1">
    <citation type="journal article" date="2015" name="Nature">
        <title>rRNA introns, odd ribosomes, and small enigmatic genomes across a large radiation of phyla.</title>
        <authorList>
            <person name="Brown C.T."/>
            <person name="Hug L.A."/>
            <person name="Thomas B.C."/>
            <person name="Sharon I."/>
            <person name="Castelle C.J."/>
            <person name="Singh A."/>
            <person name="Wilkins M.J."/>
            <person name="Williams K.H."/>
            <person name="Banfield J.F."/>
        </authorList>
    </citation>
    <scope>NUCLEOTIDE SEQUENCE [LARGE SCALE GENOMIC DNA]</scope>
</reference>
<dbReference type="Proteomes" id="UP000034544">
    <property type="component" value="Unassembled WGS sequence"/>
</dbReference>
<protein>
    <recommendedName>
        <fullName evidence="4">Type 4 fimbrial biogenesis protein PilX N-terminal domain-containing protein</fullName>
    </recommendedName>
</protein>
<dbReference type="AlphaFoldDB" id="A0A0G0W580"/>
<dbReference type="EMBL" id="LCBF01000011">
    <property type="protein sequence ID" value="KKS07177.1"/>
    <property type="molecule type" value="Genomic_DNA"/>
</dbReference>
<name>A0A0G0W580_UNCKA</name>
<keyword evidence="1" id="KW-0472">Membrane</keyword>
<accession>A0A0G0W580</accession>
<feature type="transmembrane region" description="Helical" evidence="1">
    <location>
        <begin position="12"/>
        <end position="32"/>
    </location>
</feature>
<evidence type="ECO:0008006" key="4">
    <source>
        <dbReference type="Google" id="ProtNLM"/>
    </source>
</evidence>
<organism evidence="2 3">
    <name type="scientific">candidate division WWE3 bacterium GW2011_GWE1_41_27</name>
    <dbReference type="NCBI Taxonomy" id="1619131"/>
    <lineage>
        <taxon>Bacteria</taxon>
        <taxon>Katanobacteria</taxon>
    </lineage>
</organism>
<evidence type="ECO:0000313" key="2">
    <source>
        <dbReference type="EMBL" id="KKS07177.1"/>
    </source>
</evidence>
<proteinExistence type="predicted"/>
<keyword evidence="1" id="KW-1133">Transmembrane helix</keyword>
<sequence length="273" mass="28932">MKILPIHKDNSGQTLIAIVFLMIVATTIGVTISNRFISTLRGLVRTDDSVKALKAAEALVERLLIVPNETLEGYIAFGNCGSVCNYTITEPNGNVVSADVTLAYSGNTADPFSLNLAPGEAGQVNLAGYGTGSSVDVCWNGAASIHAAYIYEEGGVTKIASYAVNSVSSPYNDNGFDFAVAGNGFPNCFSVNTIFTPKFLRLRPYYEAGGIYVVPAIGQTIPRQGIIMDAHGYSGESAKHIIVLKTDPMAPSFFDYALLQTGGTSDLTNSYAQ</sequence>
<comment type="caution">
    <text evidence="2">The sequence shown here is derived from an EMBL/GenBank/DDBJ whole genome shotgun (WGS) entry which is preliminary data.</text>
</comment>
<evidence type="ECO:0000256" key="1">
    <source>
        <dbReference type="SAM" id="Phobius"/>
    </source>
</evidence>
<gene>
    <name evidence="2" type="ORF">UU59_C0011G0005</name>
</gene>
<evidence type="ECO:0000313" key="3">
    <source>
        <dbReference type="Proteomes" id="UP000034544"/>
    </source>
</evidence>
<keyword evidence="1" id="KW-0812">Transmembrane</keyword>